<evidence type="ECO:0000313" key="3">
    <source>
        <dbReference type="Proteomes" id="UP001301958"/>
    </source>
</evidence>
<reference evidence="2" key="1">
    <citation type="journal article" date="2023" name="Mol. Phylogenet. Evol.">
        <title>Genome-scale phylogeny and comparative genomics of the fungal order Sordariales.</title>
        <authorList>
            <person name="Hensen N."/>
            <person name="Bonometti L."/>
            <person name="Westerberg I."/>
            <person name="Brannstrom I.O."/>
            <person name="Guillou S."/>
            <person name="Cros-Aarteil S."/>
            <person name="Calhoun S."/>
            <person name="Haridas S."/>
            <person name="Kuo A."/>
            <person name="Mondo S."/>
            <person name="Pangilinan J."/>
            <person name="Riley R."/>
            <person name="LaButti K."/>
            <person name="Andreopoulos B."/>
            <person name="Lipzen A."/>
            <person name="Chen C."/>
            <person name="Yan M."/>
            <person name="Daum C."/>
            <person name="Ng V."/>
            <person name="Clum A."/>
            <person name="Steindorff A."/>
            <person name="Ohm R.A."/>
            <person name="Martin F."/>
            <person name="Silar P."/>
            <person name="Natvig D.O."/>
            <person name="Lalanne C."/>
            <person name="Gautier V."/>
            <person name="Ament-Velasquez S.L."/>
            <person name="Kruys A."/>
            <person name="Hutchinson M.I."/>
            <person name="Powell A.J."/>
            <person name="Barry K."/>
            <person name="Miller A.N."/>
            <person name="Grigoriev I.V."/>
            <person name="Debuchy R."/>
            <person name="Gladieux P."/>
            <person name="Hiltunen Thoren M."/>
            <person name="Johannesson H."/>
        </authorList>
    </citation>
    <scope>NUCLEOTIDE SEQUENCE</scope>
    <source>
        <strain evidence="2">CBS 990.96</strain>
    </source>
</reference>
<dbReference type="AlphaFoldDB" id="A0AAN7H3L3"/>
<comment type="caution">
    <text evidence="2">The sequence shown here is derived from an EMBL/GenBank/DDBJ whole genome shotgun (WGS) entry which is preliminary data.</text>
</comment>
<reference evidence="2" key="2">
    <citation type="submission" date="2023-05" db="EMBL/GenBank/DDBJ databases">
        <authorList>
            <consortium name="Lawrence Berkeley National Laboratory"/>
            <person name="Steindorff A."/>
            <person name="Hensen N."/>
            <person name="Bonometti L."/>
            <person name="Westerberg I."/>
            <person name="Brannstrom I.O."/>
            <person name="Guillou S."/>
            <person name="Cros-Aarteil S."/>
            <person name="Calhoun S."/>
            <person name="Haridas S."/>
            <person name="Kuo A."/>
            <person name="Mondo S."/>
            <person name="Pangilinan J."/>
            <person name="Riley R."/>
            <person name="Labutti K."/>
            <person name="Andreopoulos B."/>
            <person name="Lipzen A."/>
            <person name="Chen C."/>
            <person name="Yanf M."/>
            <person name="Daum C."/>
            <person name="Ng V."/>
            <person name="Clum A."/>
            <person name="Ohm R."/>
            <person name="Martin F."/>
            <person name="Silar P."/>
            <person name="Natvig D."/>
            <person name="Lalanne C."/>
            <person name="Gautier V."/>
            <person name="Ament-Velasquez S.L."/>
            <person name="Kruys A."/>
            <person name="Hutchinson M.I."/>
            <person name="Powell A.J."/>
            <person name="Barry K."/>
            <person name="Miller A.N."/>
            <person name="Grigoriev I.V."/>
            <person name="Debuchy R."/>
            <person name="Gladieux P."/>
            <person name="Thoren M.H."/>
            <person name="Johannesson H."/>
        </authorList>
    </citation>
    <scope>NUCLEOTIDE SEQUENCE</scope>
    <source>
        <strain evidence="2">CBS 990.96</strain>
    </source>
</reference>
<feature type="transmembrane region" description="Helical" evidence="1">
    <location>
        <begin position="40"/>
        <end position="64"/>
    </location>
</feature>
<protein>
    <submittedName>
        <fullName evidence="2">Uncharacterized protein</fullName>
    </submittedName>
</protein>
<keyword evidence="1" id="KW-1133">Transmembrane helix</keyword>
<name>A0AAN7H3L3_9PEZI</name>
<evidence type="ECO:0000256" key="1">
    <source>
        <dbReference type="SAM" id="Phobius"/>
    </source>
</evidence>
<proteinExistence type="predicted"/>
<organism evidence="2 3">
    <name type="scientific">Podospora fimiseda</name>
    <dbReference type="NCBI Taxonomy" id="252190"/>
    <lineage>
        <taxon>Eukaryota</taxon>
        <taxon>Fungi</taxon>
        <taxon>Dikarya</taxon>
        <taxon>Ascomycota</taxon>
        <taxon>Pezizomycotina</taxon>
        <taxon>Sordariomycetes</taxon>
        <taxon>Sordariomycetidae</taxon>
        <taxon>Sordariales</taxon>
        <taxon>Podosporaceae</taxon>
        <taxon>Podospora</taxon>
    </lineage>
</organism>
<keyword evidence="1" id="KW-0812">Transmembrane</keyword>
<sequence>MHVFYITLSIVFNSLAAVQLRFLGLNNTFSFPEKVSSFGIMISLELVLFSFVGLRMIILLPFLLKRILIF</sequence>
<dbReference type="EMBL" id="MU865342">
    <property type="protein sequence ID" value="KAK4226789.1"/>
    <property type="molecule type" value="Genomic_DNA"/>
</dbReference>
<gene>
    <name evidence="2" type="ORF">QBC38DRAFT_479653</name>
</gene>
<keyword evidence="3" id="KW-1185">Reference proteome</keyword>
<dbReference type="Proteomes" id="UP001301958">
    <property type="component" value="Unassembled WGS sequence"/>
</dbReference>
<accession>A0AAN7H3L3</accession>
<keyword evidence="1" id="KW-0472">Membrane</keyword>
<evidence type="ECO:0000313" key="2">
    <source>
        <dbReference type="EMBL" id="KAK4226789.1"/>
    </source>
</evidence>